<dbReference type="InterPro" id="IPR051589">
    <property type="entry name" value="Sialate-O-sulfotransferase"/>
</dbReference>
<evidence type="ECO:0000256" key="3">
    <source>
        <dbReference type="SAM" id="SignalP"/>
    </source>
</evidence>
<dbReference type="Proteomes" id="UP000076842">
    <property type="component" value="Unassembled WGS sequence"/>
</dbReference>
<evidence type="ECO:0000256" key="1">
    <source>
        <dbReference type="ARBA" id="ARBA00022737"/>
    </source>
</evidence>
<feature type="non-terminal residue" evidence="5">
    <location>
        <position position="427"/>
    </location>
</feature>
<keyword evidence="6" id="KW-1185">Reference proteome</keyword>
<dbReference type="PANTHER" id="PTHR45964">
    <property type="entry name" value="WSCD FAMILY MEMBER CG9164"/>
    <property type="match status" value="1"/>
</dbReference>
<feature type="signal peptide" evidence="3">
    <location>
        <begin position="1"/>
        <end position="22"/>
    </location>
</feature>
<evidence type="ECO:0000313" key="5">
    <source>
        <dbReference type="EMBL" id="KZT57231.1"/>
    </source>
</evidence>
<feature type="compositionally biased region" description="Basic residues" evidence="2">
    <location>
        <begin position="53"/>
        <end position="68"/>
    </location>
</feature>
<feature type="domain" description="WSC" evidence="4">
    <location>
        <begin position="182"/>
        <end position="271"/>
    </location>
</feature>
<organism evidence="5 6">
    <name type="scientific">Calocera cornea HHB12733</name>
    <dbReference type="NCBI Taxonomy" id="1353952"/>
    <lineage>
        <taxon>Eukaryota</taxon>
        <taxon>Fungi</taxon>
        <taxon>Dikarya</taxon>
        <taxon>Basidiomycota</taxon>
        <taxon>Agaricomycotina</taxon>
        <taxon>Dacrymycetes</taxon>
        <taxon>Dacrymycetales</taxon>
        <taxon>Dacrymycetaceae</taxon>
        <taxon>Calocera</taxon>
    </lineage>
</organism>
<evidence type="ECO:0000259" key="4">
    <source>
        <dbReference type="PROSITE" id="PS51212"/>
    </source>
</evidence>
<feature type="region of interest" description="Disordered" evidence="2">
    <location>
        <begin position="44"/>
        <end position="70"/>
    </location>
</feature>
<feature type="domain" description="WSC" evidence="4">
    <location>
        <begin position="297"/>
        <end position="390"/>
    </location>
</feature>
<feature type="domain" description="WSC" evidence="4">
    <location>
        <begin position="81"/>
        <end position="174"/>
    </location>
</feature>
<feature type="region of interest" description="Disordered" evidence="2">
    <location>
        <begin position="395"/>
        <end position="427"/>
    </location>
</feature>
<name>A0A165FUX3_9BASI</name>
<dbReference type="OrthoDB" id="5985073at2759"/>
<feature type="chain" id="PRO_5007857946" evidence="3">
    <location>
        <begin position="23"/>
        <end position="427"/>
    </location>
</feature>
<dbReference type="STRING" id="1353952.A0A165FUX3"/>
<evidence type="ECO:0000313" key="6">
    <source>
        <dbReference type="Proteomes" id="UP000076842"/>
    </source>
</evidence>
<proteinExistence type="predicted"/>
<accession>A0A165FUX3</accession>
<dbReference type="EMBL" id="KV423966">
    <property type="protein sequence ID" value="KZT57231.1"/>
    <property type="molecule type" value="Genomic_DNA"/>
</dbReference>
<reference evidence="5 6" key="1">
    <citation type="journal article" date="2016" name="Mol. Biol. Evol.">
        <title>Comparative Genomics of Early-Diverging Mushroom-Forming Fungi Provides Insights into the Origins of Lignocellulose Decay Capabilities.</title>
        <authorList>
            <person name="Nagy L.G."/>
            <person name="Riley R."/>
            <person name="Tritt A."/>
            <person name="Adam C."/>
            <person name="Daum C."/>
            <person name="Floudas D."/>
            <person name="Sun H."/>
            <person name="Yadav J.S."/>
            <person name="Pangilinan J."/>
            <person name="Larsson K.H."/>
            <person name="Matsuura K."/>
            <person name="Barry K."/>
            <person name="Labutti K."/>
            <person name="Kuo R."/>
            <person name="Ohm R.A."/>
            <person name="Bhattacharya S.S."/>
            <person name="Shirouzu T."/>
            <person name="Yoshinaga Y."/>
            <person name="Martin F.M."/>
            <person name="Grigoriev I.V."/>
            <person name="Hibbett D.S."/>
        </authorList>
    </citation>
    <scope>NUCLEOTIDE SEQUENCE [LARGE SCALE GENOMIC DNA]</scope>
    <source>
        <strain evidence="5 6">HHB12733</strain>
    </source>
</reference>
<sequence>MQLPSYLTALLLLLPSFPTNSTAPLDPPLPLVAPIASPHPHYLSSPHAFNPHPHGHVPPKHAHKHARHALSPARLHARGQTWVSQGCVSDGPARALPAYFAQLDHLSIAVCTSACAAAGYTYAGLEYGQECHCDNALQNGLGTPIDPGNCNMACDGDGAENCGGSYAMELYHLQDAAAGGAGWSSVGCAVDSANRVLAGTSTSDSNGMTLESCESFCKGYAYMGVENGDECYCGNTLVGGFVSGGGCSTPCAGNGQETCGGGWRLSVYSSGSPSPTSTSTSTSTSPTSTSAPPATSGWVSLGCVSDGPARALPAYFAQLDDLTVASCTARCSAAGYTYAGLEYGQECHCDNSLQNGLGTALAAGSCNMACDGDATELCGGNYAMNLWQLKAGTSTSTSTSSSASTRASTTTTSSTSTSTSTSAAATS</sequence>
<protein>
    <submittedName>
        <fullName evidence="5">WSC-domain-containing protein</fullName>
    </submittedName>
</protein>
<dbReference type="Pfam" id="PF01822">
    <property type="entry name" value="WSC"/>
    <property type="match status" value="3"/>
</dbReference>
<gene>
    <name evidence="5" type="ORF">CALCODRAFT_434475</name>
</gene>
<dbReference type="InParanoid" id="A0A165FUX3"/>
<dbReference type="InterPro" id="IPR002889">
    <property type="entry name" value="WSC_carb-bd"/>
</dbReference>
<dbReference type="SMART" id="SM00321">
    <property type="entry name" value="WSC"/>
    <property type="match status" value="3"/>
</dbReference>
<dbReference type="AlphaFoldDB" id="A0A165FUX3"/>
<evidence type="ECO:0000256" key="2">
    <source>
        <dbReference type="SAM" id="MobiDB-lite"/>
    </source>
</evidence>
<keyword evidence="1" id="KW-0677">Repeat</keyword>
<dbReference type="PANTHER" id="PTHR45964:SF5">
    <property type="entry name" value="WSCD FAMILY MEMBER CG9164"/>
    <property type="match status" value="1"/>
</dbReference>
<feature type="region of interest" description="Disordered" evidence="2">
    <location>
        <begin position="270"/>
        <end position="295"/>
    </location>
</feature>
<dbReference type="PROSITE" id="PS51212">
    <property type="entry name" value="WSC"/>
    <property type="match status" value="3"/>
</dbReference>
<keyword evidence="3" id="KW-0732">Signal</keyword>